<proteinExistence type="predicted"/>
<evidence type="ECO:0000313" key="1">
    <source>
        <dbReference type="EMBL" id="DAE22765.1"/>
    </source>
</evidence>
<sequence length="119" mass="13257">MSLLDDFGAKCVLLDRKRTPDGEGGYTTVWSDGIEFMNYSALDNSMQARVAEAQGVKSVYTVLVKKDIPIEFGDFYRDVQTGATYCVTSHPDEKQAPKSASPILRELKSFTAERKDLPQ</sequence>
<reference evidence="1" key="1">
    <citation type="journal article" date="2021" name="Proc. Natl. Acad. Sci. U.S.A.">
        <title>A Catalog of Tens of Thousands of Viruses from Human Metagenomes Reveals Hidden Associations with Chronic Diseases.</title>
        <authorList>
            <person name="Tisza M.J."/>
            <person name="Buck C.B."/>
        </authorList>
    </citation>
    <scope>NUCLEOTIDE SEQUENCE</scope>
    <source>
        <strain evidence="1">Ct2hZ16</strain>
    </source>
</reference>
<protein>
    <submittedName>
        <fullName evidence="1">Head closure knob</fullName>
    </submittedName>
</protein>
<dbReference type="EMBL" id="BK015739">
    <property type="protein sequence ID" value="DAE22765.1"/>
    <property type="molecule type" value="Genomic_DNA"/>
</dbReference>
<organism evidence="1">
    <name type="scientific">Siphoviridae sp. ct2hZ16</name>
    <dbReference type="NCBI Taxonomy" id="2826276"/>
    <lineage>
        <taxon>Viruses</taxon>
        <taxon>Duplodnaviria</taxon>
        <taxon>Heunggongvirae</taxon>
        <taxon>Uroviricota</taxon>
        <taxon>Caudoviricetes</taxon>
    </lineage>
</organism>
<accession>A0A8S5QVN5</accession>
<name>A0A8S5QVN5_9CAUD</name>